<dbReference type="GO" id="GO:0006506">
    <property type="term" value="P:GPI anchor biosynthetic process"/>
    <property type="evidence" value="ECO:0007669"/>
    <property type="project" value="TreeGrafter"/>
</dbReference>
<dbReference type="Proteomes" id="UP000244073">
    <property type="component" value="Unassembled WGS sequence"/>
</dbReference>
<dbReference type="Pfam" id="PF10333">
    <property type="entry name" value="Pga1"/>
    <property type="match status" value="1"/>
</dbReference>
<organism evidence="3 4">
    <name type="scientific">Aspergillus ochraceoroseus IBT 24754</name>
    <dbReference type="NCBI Taxonomy" id="1392256"/>
    <lineage>
        <taxon>Eukaryota</taxon>
        <taxon>Fungi</taxon>
        <taxon>Dikarya</taxon>
        <taxon>Ascomycota</taxon>
        <taxon>Pezizomycotina</taxon>
        <taxon>Eurotiomycetes</taxon>
        <taxon>Eurotiomycetidae</taxon>
        <taxon>Eurotiales</taxon>
        <taxon>Aspergillaceae</taxon>
        <taxon>Aspergillus</taxon>
        <taxon>Aspergillus subgen. Nidulantes</taxon>
    </lineage>
</organism>
<evidence type="ECO:0000313" key="4">
    <source>
        <dbReference type="Proteomes" id="UP000244073"/>
    </source>
</evidence>
<keyword evidence="2" id="KW-0732">Signal</keyword>
<dbReference type="EMBL" id="MSFN02000002">
    <property type="protein sequence ID" value="PTU23459.1"/>
    <property type="molecule type" value="Genomic_DNA"/>
</dbReference>
<evidence type="ECO:0000256" key="2">
    <source>
        <dbReference type="SAM" id="SignalP"/>
    </source>
</evidence>
<dbReference type="PANTHER" id="PTHR28022">
    <property type="entry name" value="GPI MANNOSYLTRANSFERASE 2 SUBUNIT PGA1"/>
    <property type="match status" value="1"/>
</dbReference>
<keyword evidence="1" id="KW-0812">Transmembrane</keyword>
<keyword evidence="1" id="KW-1133">Transmembrane helix</keyword>
<dbReference type="PANTHER" id="PTHR28022:SF1">
    <property type="entry name" value="GPI MANNOSYLTRANSFERASE 2 SUBUNIT PGA1"/>
    <property type="match status" value="1"/>
</dbReference>
<gene>
    <name evidence="3" type="ORF">P175DRAFT_0500007</name>
</gene>
<evidence type="ECO:0000256" key="1">
    <source>
        <dbReference type="SAM" id="Phobius"/>
    </source>
</evidence>
<dbReference type="GO" id="GO:0031501">
    <property type="term" value="C:mannosyltransferase complex"/>
    <property type="evidence" value="ECO:0007669"/>
    <property type="project" value="TreeGrafter"/>
</dbReference>
<reference evidence="3 4" key="1">
    <citation type="journal article" date="2018" name="Proc. Natl. Acad. Sci. U.S.A.">
        <title>Linking secondary metabolites to gene clusters through genome sequencing of six diverse Aspergillus species.</title>
        <authorList>
            <person name="Kaerboelling I."/>
            <person name="Vesth T.C."/>
            <person name="Frisvad J.C."/>
            <person name="Nybo J.L."/>
            <person name="Theobald S."/>
            <person name="Kuo A."/>
            <person name="Bowyer P."/>
            <person name="Matsuda Y."/>
            <person name="Mondo S."/>
            <person name="Lyhne E.K."/>
            <person name="Kogle M.E."/>
            <person name="Clum A."/>
            <person name="Lipzen A."/>
            <person name="Salamov A."/>
            <person name="Ngan C.Y."/>
            <person name="Daum C."/>
            <person name="Chiniquy J."/>
            <person name="Barry K."/>
            <person name="LaButti K."/>
            <person name="Haridas S."/>
            <person name="Simmons B.A."/>
            <person name="Magnuson J.K."/>
            <person name="Mortensen U.H."/>
            <person name="Larsen T.O."/>
            <person name="Grigoriev I.V."/>
            <person name="Baker S.E."/>
            <person name="Andersen M.R."/>
        </authorList>
    </citation>
    <scope>NUCLEOTIDE SEQUENCE [LARGE SCALE GENOMIC DNA]</scope>
    <source>
        <strain evidence="3 4">IBT 24754</strain>
    </source>
</reference>
<accession>A0A2T5M4K3</accession>
<evidence type="ECO:0000313" key="3">
    <source>
        <dbReference type="EMBL" id="PTU23459.1"/>
    </source>
</evidence>
<keyword evidence="1" id="KW-0472">Membrane</keyword>
<protein>
    <submittedName>
        <fullName evidence="3">Uncharacterized protein</fullName>
    </submittedName>
</protein>
<dbReference type="GO" id="GO:0000030">
    <property type="term" value="F:mannosyltransferase activity"/>
    <property type="evidence" value="ECO:0007669"/>
    <property type="project" value="TreeGrafter"/>
</dbReference>
<dbReference type="VEuPathDB" id="FungiDB:P175DRAFT_0500007"/>
<dbReference type="AlphaFoldDB" id="A0A2T5M4K3"/>
<proteinExistence type="predicted"/>
<dbReference type="RefSeq" id="XP_040754851.1">
    <property type="nucleotide sequence ID" value="XM_040896861.1"/>
</dbReference>
<sequence length="254" mass="28403">MHRLPFLFLLLLLFSPFVTANVEKTIFIAPSPLIIPTIDPSLDDDLGLERLSPFENILRTKLNASFPTEDAPGTDSWYFLENLHPGQRYEVRICWLATQPTSFTLRTYTLPFITSPHEAPEEDPSLLSQLSRYASSRLATAQPALHLTRYRSSSYSHSSGADPAPISDSVLFLRITAAADYFSLDQSLMETVPPVLADIILDPFLGNVVPRSLVPTASWMVVVAGFAVVAARWVVKELNRVVETRDNEDEKKDQ</sequence>
<name>A0A2T5M4K3_9EURO</name>
<comment type="caution">
    <text evidence="3">The sequence shown here is derived from an EMBL/GenBank/DDBJ whole genome shotgun (WGS) entry which is preliminary data.</text>
</comment>
<feature type="chain" id="PRO_5015506509" evidence="2">
    <location>
        <begin position="21"/>
        <end position="254"/>
    </location>
</feature>
<dbReference type="OrthoDB" id="3360032at2759"/>
<dbReference type="InterPro" id="IPR019433">
    <property type="entry name" value="GPI_ManTrfase_II_coact_Pga1"/>
</dbReference>
<dbReference type="GO" id="GO:0005789">
    <property type="term" value="C:endoplasmic reticulum membrane"/>
    <property type="evidence" value="ECO:0007669"/>
    <property type="project" value="TreeGrafter"/>
</dbReference>
<feature type="signal peptide" evidence="2">
    <location>
        <begin position="1"/>
        <end position="20"/>
    </location>
</feature>
<feature type="transmembrane region" description="Helical" evidence="1">
    <location>
        <begin position="217"/>
        <end position="235"/>
    </location>
</feature>
<dbReference type="GeneID" id="63813743"/>